<dbReference type="PANTHER" id="PTHR22911:SF137">
    <property type="entry name" value="SOLUTE CARRIER FAMILY 35 MEMBER G2-RELATED"/>
    <property type="match status" value="1"/>
</dbReference>
<gene>
    <name evidence="10" type="primary">rarD</name>
    <name evidence="10" type="ORF">H9L16_06760</name>
</gene>
<feature type="transmembrane region" description="Helical" evidence="8">
    <location>
        <begin position="155"/>
        <end position="172"/>
    </location>
</feature>
<comment type="subcellular location">
    <subcellularLocation>
        <location evidence="1">Cell membrane</location>
        <topology evidence="1">Multi-pass membrane protein</topology>
    </subcellularLocation>
</comment>
<feature type="transmembrane region" description="Helical" evidence="8">
    <location>
        <begin position="184"/>
        <end position="201"/>
    </location>
</feature>
<protein>
    <submittedName>
        <fullName evidence="10">EamA family transporter RarD</fullName>
    </submittedName>
</protein>
<sequence length="310" mass="33470">MSAAVGAGPLDRRGVWIAIAAYVAWGLMPLYWHLLKVVPAMQIMAHRVVWSALLVCGWLGFKYGRGWVRETLSRPHAAPLLALSGALIAFNWGLYIWAVNAGHVVESALGYFINPLLSVMLGVVVLKERLNRVQWLSVGIAAIGVLWLTVSYGSFPWIALALAASFGIYGLVRKLLGVPPVRGLGVESLWLLLPALAFLLWSEASGQGQLLPHAAAPSWGWSVLGLLVFGGVLTSLPLIGFAAAVQRIPYSLVGLLQYISPTLQLLVGVLVLHEPFGQERAIGFGFIWLALALYAAEGLLRSRRTKPAIA</sequence>
<accession>A0A7G9STS3</accession>
<evidence type="ECO:0000256" key="2">
    <source>
        <dbReference type="ARBA" id="ARBA00007362"/>
    </source>
</evidence>
<name>A0A7G9STS3_9GAMM</name>
<dbReference type="Pfam" id="PF00892">
    <property type="entry name" value="EamA"/>
    <property type="match status" value="2"/>
</dbReference>
<evidence type="ECO:0000313" key="10">
    <source>
        <dbReference type="EMBL" id="QNN71248.1"/>
    </source>
</evidence>
<keyword evidence="4" id="KW-1003">Cell membrane</keyword>
<proteinExistence type="inferred from homology"/>
<feature type="transmembrane region" description="Helical" evidence="8">
    <location>
        <begin position="44"/>
        <end position="64"/>
    </location>
</feature>
<evidence type="ECO:0000256" key="3">
    <source>
        <dbReference type="ARBA" id="ARBA00022448"/>
    </source>
</evidence>
<feature type="transmembrane region" description="Helical" evidence="8">
    <location>
        <begin position="252"/>
        <end position="270"/>
    </location>
</feature>
<dbReference type="AlphaFoldDB" id="A0A7G9STS3"/>
<feature type="domain" description="EamA" evidence="9">
    <location>
        <begin position="158"/>
        <end position="293"/>
    </location>
</feature>
<keyword evidence="11" id="KW-1185">Reference proteome</keyword>
<evidence type="ECO:0000313" key="11">
    <source>
        <dbReference type="Proteomes" id="UP000515804"/>
    </source>
</evidence>
<feature type="domain" description="EamA" evidence="9">
    <location>
        <begin position="13"/>
        <end position="149"/>
    </location>
</feature>
<reference evidence="10 11" key="1">
    <citation type="submission" date="2020-08" db="EMBL/GenBank/DDBJ databases">
        <title>Genome sequence of Thermomonas carbonis KCTC 42013T.</title>
        <authorList>
            <person name="Hyun D.-W."/>
            <person name="Bae J.-W."/>
        </authorList>
    </citation>
    <scope>NUCLEOTIDE SEQUENCE [LARGE SCALE GENOMIC DNA]</scope>
    <source>
        <strain evidence="10 11">KCTC 42013</strain>
    </source>
</reference>
<dbReference type="Proteomes" id="UP000515804">
    <property type="component" value="Chromosome"/>
</dbReference>
<keyword evidence="6 8" id="KW-1133">Transmembrane helix</keyword>
<evidence type="ECO:0000256" key="6">
    <source>
        <dbReference type="ARBA" id="ARBA00022989"/>
    </source>
</evidence>
<evidence type="ECO:0000259" key="9">
    <source>
        <dbReference type="Pfam" id="PF00892"/>
    </source>
</evidence>
<dbReference type="InterPro" id="IPR004626">
    <property type="entry name" value="RarD"/>
</dbReference>
<dbReference type="InterPro" id="IPR000620">
    <property type="entry name" value="EamA_dom"/>
</dbReference>
<feature type="transmembrane region" description="Helical" evidence="8">
    <location>
        <begin position="14"/>
        <end position="32"/>
    </location>
</feature>
<feature type="transmembrane region" description="Helical" evidence="8">
    <location>
        <begin position="109"/>
        <end position="126"/>
    </location>
</feature>
<dbReference type="InterPro" id="IPR037185">
    <property type="entry name" value="EmrE-like"/>
</dbReference>
<evidence type="ECO:0000256" key="1">
    <source>
        <dbReference type="ARBA" id="ARBA00004651"/>
    </source>
</evidence>
<feature type="transmembrane region" description="Helical" evidence="8">
    <location>
        <begin position="221"/>
        <end position="245"/>
    </location>
</feature>
<keyword evidence="7 8" id="KW-0472">Membrane</keyword>
<evidence type="ECO:0000256" key="8">
    <source>
        <dbReference type="SAM" id="Phobius"/>
    </source>
</evidence>
<keyword evidence="5 8" id="KW-0812">Transmembrane</keyword>
<feature type="transmembrane region" description="Helical" evidence="8">
    <location>
        <begin position="76"/>
        <end position="97"/>
    </location>
</feature>
<dbReference type="PANTHER" id="PTHR22911">
    <property type="entry name" value="ACYL-MALONYL CONDENSING ENZYME-RELATED"/>
    <property type="match status" value="1"/>
</dbReference>
<dbReference type="EMBL" id="CP060719">
    <property type="protein sequence ID" value="QNN71248.1"/>
    <property type="molecule type" value="Genomic_DNA"/>
</dbReference>
<evidence type="ECO:0000256" key="7">
    <source>
        <dbReference type="ARBA" id="ARBA00023136"/>
    </source>
</evidence>
<feature type="transmembrane region" description="Helical" evidence="8">
    <location>
        <begin position="282"/>
        <end position="300"/>
    </location>
</feature>
<dbReference type="KEGG" id="tcn:H9L16_06760"/>
<keyword evidence="3" id="KW-0813">Transport</keyword>
<dbReference type="SUPFAM" id="SSF103481">
    <property type="entry name" value="Multidrug resistance efflux transporter EmrE"/>
    <property type="match status" value="2"/>
</dbReference>
<evidence type="ECO:0000256" key="5">
    <source>
        <dbReference type="ARBA" id="ARBA00022692"/>
    </source>
</evidence>
<organism evidence="10 11">
    <name type="scientific">Thermomonas carbonis</name>
    <dbReference type="NCBI Taxonomy" id="1463158"/>
    <lineage>
        <taxon>Bacteria</taxon>
        <taxon>Pseudomonadati</taxon>
        <taxon>Pseudomonadota</taxon>
        <taxon>Gammaproteobacteria</taxon>
        <taxon>Lysobacterales</taxon>
        <taxon>Lysobacteraceae</taxon>
        <taxon>Thermomonas</taxon>
    </lineage>
</organism>
<dbReference type="GO" id="GO:0005886">
    <property type="term" value="C:plasma membrane"/>
    <property type="evidence" value="ECO:0007669"/>
    <property type="project" value="UniProtKB-SubCell"/>
</dbReference>
<dbReference type="NCBIfam" id="TIGR00688">
    <property type="entry name" value="rarD"/>
    <property type="match status" value="1"/>
</dbReference>
<comment type="similarity">
    <text evidence="2">Belongs to the EamA transporter family.</text>
</comment>
<evidence type="ECO:0000256" key="4">
    <source>
        <dbReference type="ARBA" id="ARBA00022475"/>
    </source>
</evidence>
<feature type="transmembrane region" description="Helical" evidence="8">
    <location>
        <begin position="133"/>
        <end position="149"/>
    </location>
</feature>
<dbReference type="RefSeq" id="WP_187553762.1">
    <property type="nucleotide sequence ID" value="NZ_BMZL01000002.1"/>
</dbReference>